<keyword evidence="2" id="KW-0547">Nucleotide-binding</keyword>
<dbReference type="InterPro" id="IPR027417">
    <property type="entry name" value="P-loop_NTPase"/>
</dbReference>
<organism evidence="2 3">
    <name type="scientific">Lysinibacillus mangiferihumi</name>
    <dbReference type="NCBI Taxonomy" id="1130819"/>
    <lineage>
        <taxon>Bacteria</taxon>
        <taxon>Bacillati</taxon>
        <taxon>Bacillota</taxon>
        <taxon>Bacilli</taxon>
        <taxon>Bacillales</taxon>
        <taxon>Bacillaceae</taxon>
        <taxon>Lysinibacillus</taxon>
    </lineage>
</organism>
<keyword evidence="2" id="KW-0347">Helicase</keyword>
<dbReference type="AlphaFoldDB" id="A0A4U2XZZ8"/>
<dbReference type="GO" id="GO:0006139">
    <property type="term" value="P:nucleobase-containing compound metabolic process"/>
    <property type="evidence" value="ECO:0007669"/>
    <property type="project" value="InterPro"/>
</dbReference>
<dbReference type="Pfam" id="PF13307">
    <property type="entry name" value="Helicase_C_2"/>
    <property type="match status" value="1"/>
</dbReference>
<dbReference type="InterPro" id="IPR006555">
    <property type="entry name" value="ATP-dep_Helicase_C"/>
</dbReference>
<accession>A0A4U2XZZ8</accession>
<dbReference type="SUPFAM" id="SSF52540">
    <property type="entry name" value="P-loop containing nucleoside triphosphate hydrolases"/>
    <property type="match status" value="2"/>
</dbReference>
<sequence length="829" mass="95175">MLDFSKLLEDTLSSEINDPIEIFDLLPEKDEKYEELLRPAQQTVLQTWFNDYREKRNTVIKMNTGSGKTVVGLLMLQSYLNDGKGPAIYIVPDNYLIEQIIKEAQDLGINVTKDNKASEFLNGESILITNMHTIINGRTNFGVGEIRKSIGCIVIDDAHACMKVAKSQFSISIPRTNDIYEKFLNIFSDCMKEQSESRYLEIKDGDKNSQQLIPFWEWKNNISKVLGILHEKRDDDSEDNKSLFFNWKLLKDNLELSECIITGKELVINVDFLPIEVIPSFHECPHRIFMSATIEDDTILVSHFDIDSEEINTSITPGNANDIGERMILIPQELNPKITEDELKQYYKYLSAKVNVVILVPSTFRANYWKDVADVVVLSQIEMLRTVEQLKKQHVGLVVLINKYDGIDLPKSACEVLVIDGMPDARSEFEKYEQIALRGSREVIKDTIQRIEQGMGRGIRSKEDHCVVFLMGNSLVQFLYSSDAKKMFTETTQMQLKLSKSLDKQLKGATLIEIDSAISSCLSRNSEWVRLSKATILKLKYNSQNSFDELIIKQRKAFNDAKNRDYRGAMEKIQEIINVTTNNSLKGYLKYKYAKYENFVNQVAAQETLMSAKKLNSHLLHPVNGIVYRKMQFDSIPQVNKLCKFNIDTYKDTNDYLLGFNALIDKLHFEDFSANVFEQAIKDLGEHLGFISQRPENEFRKGPDNLWASINNNCFVIECKNEATSTTICKDYCNQLNGSIVWFEEMYPAINTFTPIMIHPNVKFDYAASPDSRIRIINKDKLELLRNRLRDFASQVAQSNYDVSTVAGLLKSFKLESNLIIQEYTVNHR</sequence>
<dbReference type="SMART" id="SM00487">
    <property type="entry name" value="DEXDc"/>
    <property type="match status" value="1"/>
</dbReference>
<dbReference type="PROSITE" id="PS51192">
    <property type="entry name" value="HELICASE_ATP_BIND_1"/>
    <property type="match status" value="1"/>
</dbReference>
<evidence type="ECO:0000313" key="3">
    <source>
        <dbReference type="Proteomes" id="UP000308744"/>
    </source>
</evidence>
<comment type="caution">
    <text evidence="2">The sequence shown here is derived from an EMBL/GenBank/DDBJ whole genome shotgun (WGS) entry which is preliminary data.</text>
</comment>
<dbReference type="GO" id="GO:0005524">
    <property type="term" value="F:ATP binding"/>
    <property type="evidence" value="ECO:0007669"/>
    <property type="project" value="InterPro"/>
</dbReference>
<reference evidence="2 3" key="1">
    <citation type="submission" date="2019-04" db="EMBL/GenBank/DDBJ databases">
        <title>Lysinibacillus genome sequencing.</title>
        <authorList>
            <person name="Dunlap C."/>
        </authorList>
    </citation>
    <scope>NUCLEOTIDE SEQUENCE [LARGE SCALE GENOMIC DNA]</scope>
    <source>
        <strain evidence="2 3">CCTCC AB 2010389</strain>
    </source>
</reference>
<dbReference type="EMBL" id="SZPU01000105">
    <property type="protein sequence ID" value="TKI53620.1"/>
    <property type="molecule type" value="Genomic_DNA"/>
</dbReference>
<dbReference type="Gene3D" id="3.40.50.300">
    <property type="entry name" value="P-loop containing nucleotide triphosphate hydrolases"/>
    <property type="match status" value="2"/>
</dbReference>
<dbReference type="GO" id="GO:0016818">
    <property type="term" value="F:hydrolase activity, acting on acid anhydrides, in phosphorus-containing anhydrides"/>
    <property type="evidence" value="ECO:0007669"/>
    <property type="project" value="InterPro"/>
</dbReference>
<dbReference type="Proteomes" id="UP000308744">
    <property type="component" value="Unassembled WGS sequence"/>
</dbReference>
<dbReference type="InterPro" id="IPR014001">
    <property type="entry name" value="Helicase_ATP-bd"/>
</dbReference>
<keyword evidence="2" id="KW-0378">Hydrolase</keyword>
<dbReference type="Pfam" id="PF04851">
    <property type="entry name" value="ResIII"/>
    <property type="match status" value="1"/>
</dbReference>
<keyword evidence="2" id="KW-0067">ATP-binding</keyword>
<gene>
    <name evidence="2" type="ORF">FC756_23000</name>
</gene>
<dbReference type="GO" id="GO:0003677">
    <property type="term" value="F:DNA binding"/>
    <property type="evidence" value="ECO:0007669"/>
    <property type="project" value="InterPro"/>
</dbReference>
<dbReference type="GO" id="GO:0004386">
    <property type="term" value="F:helicase activity"/>
    <property type="evidence" value="ECO:0007669"/>
    <property type="project" value="UniProtKB-KW"/>
</dbReference>
<dbReference type="RefSeq" id="WP_107896272.1">
    <property type="nucleotide sequence ID" value="NZ_PYWM01000019.1"/>
</dbReference>
<dbReference type="InterPro" id="IPR006935">
    <property type="entry name" value="Helicase/UvrB_N"/>
</dbReference>
<name>A0A4U2XZZ8_9BACI</name>
<protein>
    <submittedName>
        <fullName evidence="2">DEAD/DEAH box helicase</fullName>
    </submittedName>
</protein>
<evidence type="ECO:0000259" key="1">
    <source>
        <dbReference type="PROSITE" id="PS51192"/>
    </source>
</evidence>
<dbReference type="SMART" id="SM00491">
    <property type="entry name" value="HELICc2"/>
    <property type="match status" value="1"/>
</dbReference>
<evidence type="ECO:0000313" key="2">
    <source>
        <dbReference type="EMBL" id="TKI53620.1"/>
    </source>
</evidence>
<keyword evidence="3" id="KW-1185">Reference proteome</keyword>
<proteinExistence type="predicted"/>
<feature type="domain" description="Helicase ATP-binding" evidence="1">
    <location>
        <begin position="49"/>
        <end position="312"/>
    </location>
</feature>